<reference evidence="1 2" key="1">
    <citation type="submission" date="2020-07" db="EMBL/GenBank/DDBJ databases">
        <authorList>
            <person name="Sun Q."/>
        </authorList>
    </citation>
    <scope>NUCLEOTIDE SEQUENCE [LARGE SCALE GENOMIC DNA]</scope>
    <source>
        <strain evidence="1 2">MAH-1</strain>
    </source>
</reference>
<comment type="caution">
    <text evidence="1">The sequence shown here is derived from an EMBL/GenBank/DDBJ whole genome shotgun (WGS) entry which is preliminary data.</text>
</comment>
<organism evidence="1 2">
    <name type="scientific">Flavobacterium agri</name>
    <dbReference type="NCBI Taxonomy" id="2743471"/>
    <lineage>
        <taxon>Bacteria</taxon>
        <taxon>Pseudomonadati</taxon>
        <taxon>Bacteroidota</taxon>
        <taxon>Flavobacteriia</taxon>
        <taxon>Flavobacteriales</taxon>
        <taxon>Flavobacteriaceae</taxon>
        <taxon>Flavobacterium</taxon>
    </lineage>
</organism>
<sequence>MKSVLSILTSLSFITAFGQQRLKVEVRNELDFERKEIVGIKTSELTKFLSDKNQQDIRISDGKQNLVLQWIDNDSDGASDELLFQADVKAKSKTTYTLFADVSQPVPTSAIKTFSRFVPERTDDYAWENDKVAFRTYGPDAQRRVEQKLPNGTLSSGIDVWLKRTEKPVIDKWYAGYASDGNFYHKDRGEGYDPYHVGGSRGTGGSGIWINDSLEVSKNFIDYKTIATGPLRTVFELEYAPWGRFGISETKRISLDLGSNFSKFEVSYRSGRAIPNYTVGITLHDGKGQVETHPEHGWFRYAETIDGTLLCEGIVVKPKLISESKVIRSGIPDADHILILLDPNKKIEYFAGFAWAKSDQIKSVEDWDKMLKEKARCLASPLTIVVLR</sequence>
<dbReference type="InterPro" id="IPR032342">
    <property type="entry name" value="DUF4861"/>
</dbReference>
<dbReference type="RefSeq" id="WP_176007028.1">
    <property type="nucleotide sequence ID" value="NZ_JABWMI010000018.1"/>
</dbReference>
<dbReference type="Pfam" id="PF16153">
    <property type="entry name" value="DUF4861"/>
    <property type="match status" value="1"/>
</dbReference>
<evidence type="ECO:0000313" key="2">
    <source>
        <dbReference type="Proteomes" id="UP000535020"/>
    </source>
</evidence>
<proteinExistence type="predicted"/>
<evidence type="ECO:0000313" key="1">
    <source>
        <dbReference type="EMBL" id="NYA72222.1"/>
    </source>
</evidence>
<name>A0A7Y8Y478_9FLAO</name>
<accession>A0A7Y8Y478</accession>
<keyword evidence="2" id="KW-1185">Reference proteome</keyword>
<dbReference type="Proteomes" id="UP000535020">
    <property type="component" value="Unassembled WGS sequence"/>
</dbReference>
<dbReference type="AlphaFoldDB" id="A0A7Y8Y478"/>
<gene>
    <name evidence="1" type="ORF">HZF10_14930</name>
</gene>
<protein>
    <submittedName>
        <fullName evidence="1">DUF4861 family protein</fullName>
    </submittedName>
</protein>
<dbReference type="EMBL" id="JACBJI010000007">
    <property type="protein sequence ID" value="NYA72222.1"/>
    <property type="molecule type" value="Genomic_DNA"/>
</dbReference>